<proteinExistence type="predicted"/>
<dbReference type="Ensembl" id="ENSMPUT00000000013.1">
    <property type="protein sequence ID" value="ENSMPUP00000000013.1"/>
    <property type="gene ID" value="ENSMPUG00000000013.1"/>
</dbReference>
<dbReference type="EMBL" id="AEYP01089297">
    <property type="status" value="NOT_ANNOTATED_CDS"/>
    <property type="molecule type" value="Genomic_DNA"/>
</dbReference>
<feature type="compositionally biased region" description="Basic residues" evidence="1">
    <location>
        <begin position="71"/>
        <end position="83"/>
    </location>
</feature>
<feature type="compositionally biased region" description="Polar residues" evidence="1">
    <location>
        <begin position="55"/>
        <end position="68"/>
    </location>
</feature>
<evidence type="ECO:0000256" key="1">
    <source>
        <dbReference type="SAM" id="MobiDB-lite"/>
    </source>
</evidence>
<dbReference type="HOGENOM" id="CLU_2372230_0_0_1"/>
<dbReference type="InParanoid" id="M3XLR3"/>
<feature type="region of interest" description="Disordered" evidence="1">
    <location>
        <begin position="1"/>
        <end position="25"/>
    </location>
</feature>
<accession>M3XLR3</accession>
<organism evidence="2">
    <name type="scientific">Mustela putorius furo</name>
    <name type="common">European domestic ferret</name>
    <name type="synonym">Mustela furo</name>
    <dbReference type="NCBI Taxonomy" id="9669"/>
    <lineage>
        <taxon>Eukaryota</taxon>
        <taxon>Metazoa</taxon>
        <taxon>Chordata</taxon>
        <taxon>Craniata</taxon>
        <taxon>Vertebrata</taxon>
        <taxon>Euteleostomi</taxon>
        <taxon>Mammalia</taxon>
        <taxon>Eutheria</taxon>
        <taxon>Laurasiatheria</taxon>
        <taxon>Carnivora</taxon>
        <taxon>Caniformia</taxon>
        <taxon>Musteloidea</taxon>
        <taxon>Mustelidae</taxon>
        <taxon>Mustelinae</taxon>
        <taxon>Mustela</taxon>
    </lineage>
</organism>
<reference evidence="2" key="1">
    <citation type="submission" date="2024-06" db="UniProtKB">
        <authorList>
            <consortium name="Ensembl"/>
        </authorList>
    </citation>
    <scope>IDENTIFICATION</scope>
</reference>
<evidence type="ECO:0000313" key="2">
    <source>
        <dbReference type="Ensembl" id="ENSMPUP00000000013.1"/>
    </source>
</evidence>
<dbReference type="AlphaFoldDB" id="M3XLR3"/>
<name>M3XLR3_MUSPF</name>
<protein>
    <submittedName>
        <fullName evidence="2">Uncharacterized protein</fullName>
    </submittedName>
</protein>
<feature type="region of interest" description="Disordered" evidence="1">
    <location>
        <begin position="48"/>
        <end position="95"/>
    </location>
</feature>
<sequence>MCLSEAPDCPPGLGGGAVPPPLHHTVGRFCRDLGGAPRGPACSVISEVPIPMSSPVGSKQLELSTQPHQLGHSHKARSHRHHQKTSETPGEVSGL</sequence>